<dbReference type="GO" id="GO:0006313">
    <property type="term" value="P:DNA transposition"/>
    <property type="evidence" value="ECO:0007669"/>
    <property type="project" value="InterPro"/>
</dbReference>
<dbReference type="GO" id="GO:0003677">
    <property type="term" value="F:DNA binding"/>
    <property type="evidence" value="ECO:0007669"/>
    <property type="project" value="InterPro"/>
</dbReference>
<dbReference type="Pfam" id="PF01797">
    <property type="entry name" value="Y1_Tnp"/>
    <property type="match status" value="1"/>
</dbReference>
<dbReference type="PANTHER" id="PTHR34322">
    <property type="entry name" value="TRANSPOSASE, Y1_TNP DOMAIN-CONTAINING"/>
    <property type="match status" value="1"/>
</dbReference>
<protein>
    <recommendedName>
        <fullName evidence="1">Transposase IS200-like domain-containing protein</fullName>
    </recommendedName>
</protein>
<comment type="caution">
    <text evidence="2">The sequence shown here is derived from an EMBL/GenBank/DDBJ whole genome shotgun (WGS) entry which is preliminary data.</text>
</comment>
<proteinExistence type="predicted"/>
<dbReference type="Proteomes" id="UP000177821">
    <property type="component" value="Unassembled WGS sequence"/>
</dbReference>
<dbReference type="EMBL" id="MHCX01000011">
    <property type="protein sequence ID" value="OGY29952.1"/>
    <property type="molecule type" value="Genomic_DNA"/>
</dbReference>
<dbReference type="InterPro" id="IPR036515">
    <property type="entry name" value="Transposase_17_sf"/>
</dbReference>
<reference evidence="2 3" key="1">
    <citation type="journal article" date="2016" name="Nat. Commun.">
        <title>Thousands of microbial genomes shed light on interconnected biogeochemical processes in an aquifer system.</title>
        <authorList>
            <person name="Anantharaman K."/>
            <person name="Brown C.T."/>
            <person name="Hug L.A."/>
            <person name="Sharon I."/>
            <person name="Castelle C.J."/>
            <person name="Probst A.J."/>
            <person name="Thomas B.C."/>
            <person name="Singh A."/>
            <person name="Wilkins M.J."/>
            <person name="Karaoz U."/>
            <person name="Brodie E.L."/>
            <person name="Williams K.H."/>
            <person name="Hubbard S.S."/>
            <person name="Banfield J.F."/>
        </authorList>
    </citation>
    <scope>NUCLEOTIDE SEQUENCE [LARGE SCALE GENOMIC DNA]</scope>
</reference>
<gene>
    <name evidence="2" type="ORF">A3J50_01850</name>
</gene>
<dbReference type="PANTHER" id="PTHR34322:SF2">
    <property type="entry name" value="TRANSPOSASE IS200-LIKE DOMAIN-CONTAINING PROTEIN"/>
    <property type="match status" value="1"/>
</dbReference>
<sequence>MQQAVLSSSQKHVQIIAYCSMPNHFHFLLKQEKENGIAAFISKLSNSYTKYFNKKYDNVGALFQGVFKAASIETDEQFLHVCRYIHINPVVAGLVKRPEDYRWSSYTEYLSTASTSVVRDEILGLVGGIEKYRAFVEDQIPSAKNLELLEHQLLE</sequence>
<accession>A0A1G1WQD4</accession>
<organism evidence="2 3">
    <name type="scientific">Candidatus Woykebacteria bacterium RIFCSPHIGHO2_02_FULL_43_16b</name>
    <dbReference type="NCBI Taxonomy" id="1802601"/>
    <lineage>
        <taxon>Bacteria</taxon>
        <taxon>Candidatus Woykeibacteriota</taxon>
    </lineage>
</organism>
<dbReference type="GO" id="GO:0004803">
    <property type="term" value="F:transposase activity"/>
    <property type="evidence" value="ECO:0007669"/>
    <property type="project" value="InterPro"/>
</dbReference>
<name>A0A1G1WQD4_9BACT</name>
<dbReference type="SMART" id="SM01321">
    <property type="entry name" value="Y1_Tnp"/>
    <property type="match status" value="1"/>
</dbReference>
<dbReference type="AlphaFoldDB" id="A0A1G1WQD4"/>
<dbReference type="InterPro" id="IPR002686">
    <property type="entry name" value="Transposase_17"/>
</dbReference>
<evidence type="ECO:0000313" key="2">
    <source>
        <dbReference type="EMBL" id="OGY29952.1"/>
    </source>
</evidence>
<dbReference type="Gene3D" id="3.30.70.1290">
    <property type="entry name" value="Transposase IS200-like"/>
    <property type="match status" value="1"/>
</dbReference>
<feature type="domain" description="Transposase IS200-like" evidence="1">
    <location>
        <begin position="1"/>
        <end position="88"/>
    </location>
</feature>
<evidence type="ECO:0000313" key="3">
    <source>
        <dbReference type="Proteomes" id="UP000177821"/>
    </source>
</evidence>
<dbReference type="SUPFAM" id="SSF143422">
    <property type="entry name" value="Transposase IS200-like"/>
    <property type="match status" value="1"/>
</dbReference>
<evidence type="ECO:0000259" key="1">
    <source>
        <dbReference type="SMART" id="SM01321"/>
    </source>
</evidence>